<comment type="caution">
    <text evidence="3">The sequence shown here is derived from an EMBL/GenBank/DDBJ whole genome shotgun (WGS) entry which is preliminary data.</text>
</comment>
<evidence type="ECO:0000313" key="4">
    <source>
        <dbReference type="Proteomes" id="UP000014977"/>
    </source>
</evidence>
<dbReference type="GO" id="GO:0016787">
    <property type="term" value="F:hydrolase activity"/>
    <property type="evidence" value="ECO:0007669"/>
    <property type="project" value="UniProtKB-KW"/>
</dbReference>
<dbReference type="Gene3D" id="3.90.79.10">
    <property type="entry name" value="Nucleoside Triphosphate Pyrophosphohydrolase"/>
    <property type="match status" value="1"/>
</dbReference>
<organism evidence="3 4">
    <name type="scientific">Desulfococcus multivorans DSM 2059</name>
    <dbReference type="NCBI Taxonomy" id="1121405"/>
    <lineage>
        <taxon>Bacteria</taxon>
        <taxon>Pseudomonadati</taxon>
        <taxon>Thermodesulfobacteriota</taxon>
        <taxon>Desulfobacteria</taxon>
        <taxon>Desulfobacterales</taxon>
        <taxon>Desulfococcaceae</taxon>
        <taxon>Desulfococcus</taxon>
    </lineage>
</organism>
<evidence type="ECO:0000313" key="3">
    <source>
        <dbReference type="EMBL" id="EPR34061.1"/>
    </source>
</evidence>
<sequence>MKGWTVMSRQYRNPLVTVDIIIEMPASPKGDAVKGQEPGILLIERRNPPRGWALPGGFVDYGESLETAAVREAMEETSLEVTLLEQFHTYSAPDRDPRHHTVTTVYIGRASGIPKAMDDARNLQVFRKHELPADIVFDHARIIRDYYDYRAFGKKPDSRVPAAESVEPSCS</sequence>
<dbReference type="PANTHER" id="PTHR43736:SF1">
    <property type="entry name" value="DIHYDRONEOPTERIN TRIPHOSPHATE DIPHOSPHATASE"/>
    <property type="match status" value="1"/>
</dbReference>
<evidence type="ECO:0000259" key="2">
    <source>
        <dbReference type="PROSITE" id="PS51462"/>
    </source>
</evidence>
<dbReference type="RefSeq" id="WP_020878603.1">
    <property type="nucleotide sequence ID" value="NZ_ATHJ01000123.1"/>
</dbReference>
<dbReference type="SUPFAM" id="SSF55811">
    <property type="entry name" value="Nudix"/>
    <property type="match status" value="1"/>
</dbReference>
<dbReference type="InterPro" id="IPR000086">
    <property type="entry name" value="NUDIX_hydrolase_dom"/>
</dbReference>
<keyword evidence="1 3" id="KW-0378">Hydrolase</keyword>
<feature type="domain" description="Nudix hydrolase" evidence="2">
    <location>
        <begin position="11"/>
        <end position="151"/>
    </location>
</feature>
<dbReference type="PATRIC" id="fig|1121405.3.peg.4016"/>
<dbReference type="AlphaFoldDB" id="S7TBQ8"/>
<dbReference type="InterPro" id="IPR020476">
    <property type="entry name" value="Nudix_hydrolase"/>
</dbReference>
<dbReference type="CDD" id="cd18873">
    <property type="entry name" value="NUDIX_NadM_like"/>
    <property type="match status" value="1"/>
</dbReference>
<gene>
    <name evidence="3" type="ORF">dsmv_3470</name>
</gene>
<protein>
    <submittedName>
        <fullName evidence="3">NUDIX hydrolase</fullName>
    </submittedName>
</protein>
<dbReference type="EMBL" id="ATHJ01000123">
    <property type="protein sequence ID" value="EPR34061.1"/>
    <property type="molecule type" value="Genomic_DNA"/>
</dbReference>
<name>S7TBQ8_DESML</name>
<reference evidence="3 4" key="1">
    <citation type="journal article" date="2013" name="Genome Announc.">
        <title>Draft genome sequences for three mercury-methylating, sulfate-reducing bacteria.</title>
        <authorList>
            <person name="Brown S.D."/>
            <person name="Hurt R.A.Jr."/>
            <person name="Gilmour C.C."/>
            <person name="Elias D.A."/>
        </authorList>
    </citation>
    <scope>NUCLEOTIDE SEQUENCE [LARGE SCALE GENOMIC DNA]</scope>
    <source>
        <strain evidence="3 4">DSM 2059</strain>
    </source>
</reference>
<dbReference type="InterPro" id="IPR015797">
    <property type="entry name" value="NUDIX_hydrolase-like_dom_sf"/>
</dbReference>
<dbReference type="PRINTS" id="PR00502">
    <property type="entry name" value="NUDIXFAMILY"/>
</dbReference>
<dbReference type="Pfam" id="PF00293">
    <property type="entry name" value="NUDIX"/>
    <property type="match status" value="1"/>
</dbReference>
<dbReference type="PROSITE" id="PS51462">
    <property type="entry name" value="NUDIX"/>
    <property type="match status" value="1"/>
</dbReference>
<accession>S7TBQ8</accession>
<keyword evidence="4" id="KW-1185">Reference proteome</keyword>
<proteinExistence type="predicted"/>
<dbReference type="Proteomes" id="UP000014977">
    <property type="component" value="Unassembled WGS sequence"/>
</dbReference>
<dbReference type="eggNOG" id="COG1051">
    <property type="taxonomic scope" value="Bacteria"/>
</dbReference>
<evidence type="ECO:0000256" key="1">
    <source>
        <dbReference type="ARBA" id="ARBA00022801"/>
    </source>
</evidence>
<dbReference type="STRING" id="897.B2D07_10630"/>
<dbReference type="PANTHER" id="PTHR43736">
    <property type="entry name" value="ADP-RIBOSE PYROPHOSPHATASE"/>
    <property type="match status" value="1"/>
</dbReference>